<evidence type="ECO:0000256" key="9">
    <source>
        <dbReference type="ARBA" id="ARBA00030073"/>
    </source>
</evidence>
<dbReference type="STRING" id="56408.A0A1E5R5J0"/>
<evidence type="ECO:0000256" key="2">
    <source>
        <dbReference type="ARBA" id="ARBA00005104"/>
    </source>
</evidence>
<comment type="caution">
    <text evidence="14">The sequence shown here is derived from an EMBL/GenBank/DDBJ whole genome shotgun (WGS) entry which is preliminary data.</text>
</comment>
<gene>
    <name evidence="14" type="ORF">AWRI3579_g3729</name>
</gene>
<dbReference type="Proteomes" id="UP000095728">
    <property type="component" value="Unassembled WGS sequence"/>
</dbReference>
<evidence type="ECO:0000256" key="3">
    <source>
        <dbReference type="ARBA" id="ARBA00009723"/>
    </source>
</evidence>
<dbReference type="Pfam" id="PF01872">
    <property type="entry name" value="RibD_C"/>
    <property type="match status" value="1"/>
</dbReference>
<dbReference type="PANTHER" id="PTHR38011:SF7">
    <property type="entry name" value="2,5-DIAMINO-6-RIBOSYLAMINO-4(3H)-PYRIMIDINONE 5'-PHOSPHATE REDUCTASE"/>
    <property type="match status" value="1"/>
</dbReference>
<evidence type="ECO:0000256" key="1">
    <source>
        <dbReference type="ARBA" id="ARBA00003555"/>
    </source>
</evidence>
<reference evidence="15" key="1">
    <citation type="journal article" date="2016" name="Genome Announc.">
        <title>Genome sequences of three species of Hanseniaspora isolated from spontaneous wine fermentations.</title>
        <authorList>
            <person name="Sternes P.R."/>
            <person name="Lee D."/>
            <person name="Kutyna D.R."/>
            <person name="Borneman A.R."/>
        </authorList>
    </citation>
    <scope>NUCLEOTIDE SEQUENCE [LARGE SCALE GENOMIC DNA]</scope>
    <source>
        <strain evidence="15">AWRI3579</strain>
    </source>
</reference>
<dbReference type="GO" id="GO:0009231">
    <property type="term" value="P:riboflavin biosynthetic process"/>
    <property type="evidence" value="ECO:0007669"/>
    <property type="project" value="UniProtKB-KW"/>
</dbReference>
<comment type="catalytic activity">
    <reaction evidence="11">
        <text>2,5-diamino-6-(1-D-ribitylamino)pyrimidin-4(3H)-one 5'-phosphate + NAD(+) = 2,5-diamino-6-(1-D-ribosylamino)pyrimidin-4(3H)-one 5'-phosphate + NADH + H(+)</text>
        <dbReference type="Rhea" id="RHEA:27274"/>
        <dbReference type="ChEBI" id="CHEBI:15378"/>
        <dbReference type="ChEBI" id="CHEBI:57540"/>
        <dbReference type="ChEBI" id="CHEBI:57945"/>
        <dbReference type="ChEBI" id="CHEBI:58890"/>
        <dbReference type="ChEBI" id="CHEBI:59545"/>
        <dbReference type="EC" id="1.1.1.302"/>
    </reaction>
</comment>
<comment type="catalytic activity">
    <reaction evidence="12">
        <text>2,5-diamino-6-(1-D-ribitylamino)pyrimidin-4(3H)-one 5'-phosphate + NADP(+) = 2,5-diamino-6-(1-D-ribosylamino)pyrimidin-4(3H)-one 5'-phosphate + NADPH + H(+)</text>
        <dbReference type="Rhea" id="RHEA:27278"/>
        <dbReference type="ChEBI" id="CHEBI:15378"/>
        <dbReference type="ChEBI" id="CHEBI:57783"/>
        <dbReference type="ChEBI" id="CHEBI:58349"/>
        <dbReference type="ChEBI" id="CHEBI:58890"/>
        <dbReference type="ChEBI" id="CHEBI:59545"/>
        <dbReference type="EC" id="1.1.1.302"/>
    </reaction>
</comment>
<protein>
    <recommendedName>
        <fullName evidence="5">2,5-diamino-6-ribosylamino-4(3H)-pyrimidinone 5'-phosphate reductase</fullName>
        <ecNumber evidence="4">1.1.1.302</ecNumber>
    </recommendedName>
    <alternativeName>
        <fullName evidence="10">2,5-diamino-6-(5-phospho-D-ribosylamino)pyrimidin-4(3H)-one reductase</fullName>
    </alternativeName>
    <alternativeName>
        <fullName evidence="9">2,5-diamino-6-ribitylamino-4(3H)-pyrimidinone 5'-phosphate synthase</fullName>
    </alternativeName>
</protein>
<dbReference type="InterPro" id="IPR050765">
    <property type="entry name" value="Riboflavin_Biosynth_HTPR"/>
</dbReference>
<evidence type="ECO:0000256" key="4">
    <source>
        <dbReference type="ARBA" id="ARBA00012851"/>
    </source>
</evidence>
<evidence type="ECO:0000256" key="8">
    <source>
        <dbReference type="ARBA" id="ARBA00023002"/>
    </source>
</evidence>
<dbReference type="InterPro" id="IPR002734">
    <property type="entry name" value="RibDG_C"/>
</dbReference>
<dbReference type="SUPFAM" id="SSF53597">
    <property type="entry name" value="Dihydrofolate reductase-like"/>
    <property type="match status" value="1"/>
</dbReference>
<evidence type="ECO:0000256" key="5">
    <source>
        <dbReference type="ARBA" id="ARBA00015035"/>
    </source>
</evidence>
<evidence type="ECO:0000259" key="13">
    <source>
        <dbReference type="Pfam" id="PF01872"/>
    </source>
</evidence>
<keyword evidence="8" id="KW-0560">Oxidoreductase</keyword>
<dbReference type="EC" id="1.1.1.302" evidence="4"/>
<evidence type="ECO:0000256" key="10">
    <source>
        <dbReference type="ARBA" id="ARBA00031630"/>
    </source>
</evidence>
<keyword evidence="6" id="KW-0686">Riboflavin biosynthesis</keyword>
<keyword evidence="7" id="KW-0521">NADP</keyword>
<feature type="domain" description="Bacterial bifunctional deaminase-reductase C-terminal" evidence="13">
    <location>
        <begin position="19"/>
        <end position="219"/>
    </location>
</feature>
<dbReference type="InParanoid" id="A0A1E5R5J0"/>
<evidence type="ECO:0000256" key="6">
    <source>
        <dbReference type="ARBA" id="ARBA00022619"/>
    </source>
</evidence>
<proteinExistence type="inferred from homology"/>
<name>A0A1E5R5J0_9ASCO</name>
<accession>A0A1E5R5J0</accession>
<sequence>MLQYEANLKNYIPPSLNTRHVTLTWAQSLDSKISQGHGIRTTLSHPETKEMTQYLRSKHQGILVGSGTVLSDDPGLNCKKSIHHSPRPIIVDPSFKFLHKFENSKLRSLYLMKLGKPPIFVITEEAHKLHIKYTEERTILGEFDILIAPTCEKTKVIPWKNILDELDTKFGIKSIMIEGGAYVINDLLSLYPHHINSVVVTVAPVFLGDQGVTVHPSMGKIDLENVTNFTGLTDVVMCGQIKQNLQTKDF</sequence>
<evidence type="ECO:0000313" key="15">
    <source>
        <dbReference type="Proteomes" id="UP000095728"/>
    </source>
</evidence>
<evidence type="ECO:0000313" key="14">
    <source>
        <dbReference type="EMBL" id="OEJ82138.1"/>
    </source>
</evidence>
<evidence type="ECO:0000256" key="11">
    <source>
        <dbReference type="ARBA" id="ARBA00047550"/>
    </source>
</evidence>
<dbReference type="GO" id="GO:0008703">
    <property type="term" value="F:5-amino-6-(5-phosphoribosylamino)uracil reductase activity"/>
    <property type="evidence" value="ECO:0007669"/>
    <property type="project" value="InterPro"/>
</dbReference>
<organism evidence="14 15">
    <name type="scientific">Hanseniaspora osmophila</name>
    <dbReference type="NCBI Taxonomy" id="56408"/>
    <lineage>
        <taxon>Eukaryota</taxon>
        <taxon>Fungi</taxon>
        <taxon>Dikarya</taxon>
        <taxon>Ascomycota</taxon>
        <taxon>Saccharomycotina</taxon>
        <taxon>Saccharomycetes</taxon>
        <taxon>Saccharomycodales</taxon>
        <taxon>Saccharomycodaceae</taxon>
        <taxon>Hanseniaspora</taxon>
    </lineage>
</organism>
<comment type="pathway">
    <text evidence="2">Cofactor biosynthesis; riboflavin biosynthesis.</text>
</comment>
<dbReference type="OrthoDB" id="5432at2759"/>
<dbReference type="EMBL" id="LPNM01000010">
    <property type="protein sequence ID" value="OEJ82138.1"/>
    <property type="molecule type" value="Genomic_DNA"/>
</dbReference>
<dbReference type="FunCoup" id="A0A1E5R5J0">
    <property type="interactions" value="105"/>
</dbReference>
<comment type="function">
    <text evidence="1">Catalyzes an early step in riboflavin biosynthesis, the NADPH-dependent reduction of the ribose side chain of 2,5-diamino-6-ribosylamino-4(3H)-pyrimidinone 5'-phosphate, yielding 2,5-diamino-6-ribitylamino-4(3H)-pyrimidinone 5'-phosphate.</text>
</comment>
<keyword evidence="15" id="KW-1185">Reference proteome</keyword>
<evidence type="ECO:0000256" key="7">
    <source>
        <dbReference type="ARBA" id="ARBA00022857"/>
    </source>
</evidence>
<dbReference type="AlphaFoldDB" id="A0A1E5R5J0"/>
<evidence type="ECO:0000256" key="12">
    <source>
        <dbReference type="ARBA" id="ARBA00049020"/>
    </source>
</evidence>
<dbReference type="InterPro" id="IPR024072">
    <property type="entry name" value="DHFR-like_dom_sf"/>
</dbReference>
<dbReference type="PANTHER" id="PTHR38011">
    <property type="entry name" value="DIHYDROFOLATE REDUCTASE FAMILY PROTEIN (AFU_ORTHOLOGUE AFUA_8G06820)"/>
    <property type="match status" value="1"/>
</dbReference>
<comment type="similarity">
    <text evidence="3">Belongs to the HTP reductase family.</text>
</comment>
<dbReference type="Gene3D" id="3.40.430.10">
    <property type="entry name" value="Dihydrofolate Reductase, subunit A"/>
    <property type="match status" value="1"/>
</dbReference>